<keyword evidence="3" id="KW-1185">Reference proteome</keyword>
<dbReference type="InterPro" id="IPR002733">
    <property type="entry name" value="AMMECR1_domain"/>
</dbReference>
<reference evidence="2 3" key="1">
    <citation type="submission" date="2018-07" db="EMBL/GenBank/DDBJ databases">
        <title>Corallincola holothuriorum sp. nov., a new facultative anaerobe isolated from sea cucumber Apostichopus japonicus.</title>
        <authorList>
            <person name="Xia H."/>
        </authorList>
    </citation>
    <scope>NUCLEOTIDE SEQUENCE [LARGE SCALE GENOMIC DNA]</scope>
    <source>
        <strain evidence="2 3">C4</strain>
    </source>
</reference>
<evidence type="ECO:0000313" key="2">
    <source>
        <dbReference type="EMBL" id="RCU51499.1"/>
    </source>
</evidence>
<sequence>MPALPFTLSENQQSQLLWLAAKAIESAVDSAQHWRPPEIPSAAWLQEYACCFVTLHKAEQLRGCIGGLSAIQPLWQDLIEHAYDAAFRDPRFAPVGRDELSELTLEVSVLSPLVACLAEDYQALCHQLRPNIDGVLLQQGARRAVFLPQVWHQLPSADQFLRALLQKGGWPADGWPEQIKVSTFEVASCQSALMQALTASDIDLPG</sequence>
<dbReference type="InterPro" id="IPR036071">
    <property type="entry name" value="AMMECR1_dom_sf"/>
</dbReference>
<evidence type="ECO:0000259" key="1">
    <source>
        <dbReference type="PROSITE" id="PS51112"/>
    </source>
</evidence>
<dbReference type="PANTHER" id="PTHR13016">
    <property type="entry name" value="AMMECR1 HOMOLOG"/>
    <property type="match status" value="1"/>
</dbReference>
<protein>
    <submittedName>
        <fullName evidence="2">AmmeMemoRadiSam system protein A</fullName>
    </submittedName>
</protein>
<evidence type="ECO:0000313" key="3">
    <source>
        <dbReference type="Proteomes" id="UP000252558"/>
    </source>
</evidence>
<dbReference type="InterPro" id="IPR027623">
    <property type="entry name" value="AmmeMemoSam_A"/>
</dbReference>
<dbReference type="Gene3D" id="3.30.700.20">
    <property type="entry name" value="Hypothetical protein ph0010, domain 1"/>
    <property type="match status" value="1"/>
</dbReference>
<dbReference type="Pfam" id="PF01871">
    <property type="entry name" value="AMMECR1"/>
    <property type="match status" value="1"/>
</dbReference>
<dbReference type="RefSeq" id="WP_114336928.1">
    <property type="nucleotide sequence ID" value="NZ_QPID01000002.1"/>
</dbReference>
<dbReference type="InterPro" id="IPR027485">
    <property type="entry name" value="AMMECR1_N"/>
</dbReference>
<proteinExistence type="predicted"/>
<accession>A0A368NPW1</accession>
<dbReference type="NCBIfam" id="TIGR00296">
    <property type="entry name" value="TIGR00296 family protein"/>
    <property type="match status" value="1"/>
</dbReference>
<organism evidence="2 3">
    <name type="scientific">Corallincola holothuriorum</name>
    <dbReference type="NCBI Taxonomy" id="2282215"/>
    <lineage>
        <taxon>Bacteria</taxon>
        <taxon>Pseudomonadati</taxon>
        <taxon>Pseudomonadota</taxon>
        <taxon>Gammaproteobacteria</taxon>
        <taxon>Alteromonadales</taxon>
        <taxon>Psychromonadaceae</taxon>
        <taxon>Corallincola</taxon>
    </lineage>
</organism>
<comment type="caution">
    <text evidence="2">The sequence shown here is derived from an EMBL/GenBank/DDBJ whole genome shotgun (WGS) entry which is preliminary data.</text>
</comment>
<dbReference type="Gene3D" id="3.30.1490.150">
    <property type="entry name" value="Hypothetical protein ph0010, domain 2"/>
    <property type="match status" value="1"/>
</dbReference>
<dbReference type="AlphaFoldDB" id="A0A368NPW1"/>
<dbReference type="NCBIfam" id="TIGR04335">
    <property type="entry name" value="AmmeMemoSam_A"/>
    <property type="match status" value="1"/>
</dbReference>
<dbReference type="EMBL" id="QPID01000002">
    <property type="protein sequence ID" value="RCU51499.1"/>
    <property type="molecule type" value="Genomic_DNA"/>
</dbReference>
<name>A0A368NPW1_9GAMM</name>
<dbReference type="OrthoDB" id="9782820at2"/>
<dbReference type="PROSITE" id="PS51112">
    <property type="entry name" value="AMMECR1"/>
    <property type="match status" value="1"/>
</dbReference>
<dbReference type="Proteomes" id="UP000252558">
    <property type="component" value="Unassembled WGS sequence"/>
</dbReference>
<dbReference type="SUPFAM" id="SSF143447">
    <property type="entry name" value="AMMECR1-like"/>
    <property type="match status" value="1"/>
</dbReference>
<dbReference type="PANTHER" id="PTHR13016:SF0">
    <property type="entry name" value="AMME SYNDROME CANDIDATE GENE 1 PROTEIN"/>
    <property type="match status" value="1"/>
</dbReference>
<gene>
    <name evidence="2" type="primary">amrA</name>
    <name evidence="2" type="ORF">DU002_03230</name>
</gene>
<dbReference type="InterPro" id="IPR023473">
    <property type="entry name" value="AMMECR1"/>
</dbReference>
<feature type="domain" description="AMMECR1" evidence="1">
    <location>
        <begin position="11"/>
        <end position="200"/>
    </location>
</feature>